<evidence type="ECO:0000259" key="1">
    <source>
        <dbReference type="Pfam" id="PF13456"/>
    </source>
</evidence>
<sequence>MRHHAIFVQQVHDPTRNPLDPSAPPGFVIANIGHQNGHPPSIIIQIAGTRPNKKGLGGIAWVMGFTNCLPSAKHGTLSYSPSTGSTEAMACLHAITWATSHQYSQIQILTKSRQLVQLLQPGNHTDITLNWTVQKILAQARNFLTCQILYVAKEQVAEATRLAHKWQQFSMGRL</sequence>
<gene>
    <name evidence="2" type="ORF">BVRB_9g224930</name>
</gene>
<evidence type="ECO:0000313" key="2">
    <source>
        <dbReference type="EMBL" id="KMS96439.1"/>
    </source>
</evidence>
<dbReference type="Pfam" id="PF13456">
    <property type="entry name" value="RVT_3"/>
    <property type="match status" value="1"/>
</dbReference>
<dbReference type="Gramene" id="KMS96439">
    <property type="protein sequence ID" value="KMS96439"/>
    <property type="gene ID" value="BVRB_9g224930"/>
</dbReference>
<dbReference type="EMBL" id="KQ090378">
    <property type="protein sequence ID" value="KMS96439.1"/>
    <property type="molecule type" value="Genomic_DNA"/>
</dbReference>
<protein>
    <recommendedName>
        <fullName evidence="1">RNase H type-1 domain-containing protein</fullName>
    </recommendedName>
</protein>
<accession>A0A0J8B5C6</accession>
<reference evidence="2 3" key="1">
    <citation type="journal article" date="2014" name="Nature">
        <title>The genome of the recently domesticated crop plant sugar beet (Beta vulgaris).</title>
        <authorList>
            <person name="Dohm J.C."/>
            <person name="Minoche A.E."/>
            <person name="Holtgrawe D."/>
            <person name="Capella-Gutierrez S."/>
            <person name="Zakrzewski F."/>
            <person name="Tafer H."/>
            <person name="Rupp O."/>
            <person name="Sorensen T.R."/>
            <person name="Stracke R."/>
            <person name="Reinhardt R."/>
            <person name="Goesmann A."/>
            <person name="Kraft T."/>
            <person name="Schulz B."/>
            <person name="Stadler P.F."/>
            <person name="Schmidt T."/>
            <person name="Gabaldon T."/>
            <person name="Lehrach H."/>
            <person name="Weisshaar B."/>
            <person name="Himmelbauer H."/>
        </authorList>
    </citation>
    <scope>NUCLEOTIDE SEQUENCE [LARGE SCALE GENOMIC DNA]</scope>
    <source>
        <tissue evidence="2">Taproot</tissue>
    </source>
</reference>
<organism evidence="2 3">
    <name type="scientific">Beta vulgaris subsp. vulgaris</name>
    <name type="common">Beet</name>
    <dbReference type="NCBI Taxonomy" id="3555"/>
    <lineage>
        <taxon>Eukaryota</taxon>
        <taxon>Viridiplantae</taxon>
        <taxon>Streptophyta</taxon>
        <taxon>Embryophyta</taxon>
        <taxon>Tracheophyta</taxon>
        <taxon>Spermatophyta</taxon>
        <taxon>Magnoliopsida</taxon>
        <taxon>eudicotyledons</taxon>
        <taxon>Gunneridae</taxon>
        <taxon>Pentapetalae</taxon>
        <taxon>Caryophyllales</taxon>
        <taxon>Chenopodiaceae</taxon>
        <taxon>Betoideae</taxon>
        <taxon>Beta</taxon>
    </lineage>
</organism>
<dbReference type="Proteomes" id="UP000035740">
    <property type="component" value="Unassembled WGS sequence"/>
</dbReference>
<dbReference type="AlphaFoldDB" id="A0A0J8B5C6"/>
<dbReference type="Gene3D" id="3.30.420.10">
    <property type="entry name" value="Ribonuclease H-like superfamily/Ribonuclease H"/>
    <property type="match status" value="1"/>
</dbReference>
<keyword evidence="3" id="KW-1185">Reference proteome</keyword>
<dbReference type="InterPro" id="IPR036397">
    <property type="entry name" value="RNaseH_sf"/>
</dbReference>
<dbReference type="InterPro" id="IPR012337">
    <property type="entry name" value="RNaseH-like_sf"/>
</dbReference>
<proteinExistence type="predicted"/>
<feature type="domain" description="RNase H type-1" evidence="1">
    <location>
        <begin position="48"/>
        <end position="165"/>
    </location>
</feature>
<dbReference type="GO" id="GO:0004523">
    <property type="term" value="F:RNA-DNA hybrid ribonuclease activity"/>
    <property type="evidence" value="ECO:0007669"/>
    <property type="project" value="InterPro"/>
</dbReference>
<dbReference type="InterPro" id="IPR002156">
    <property type="entry name" value="RNaseH_domain"/>
</dbReference>
<dbReference type="GO" id="GO:0003676">
    <property type="term" value="F:nucleic acid binding"/>
    <property type="evidence" value="ECO:0007669"/>
    <property type="project" value="InterPro"/>
</dbReference>
<name>A0A0J8B5C6_BETVV</name>
<dbReference type="SUPFAM" id="SSF53098">
    <property type="entry name" value="Ribonuclease H-like"/>
    <property type="match status" value="1"/>
</dbReference>
<dbReference type="CDD" id="cd06222">
    <property type="entry name" value="RNase_H_like"/>
    <property type="match status" value="1"/>
</dbReference>
<dbReference type="InterPro" id="IPR044730">
    <property type="entry name" value="RNase_H-like_dom_plant"/>
</dbReference>
<evidence type="ECO:0000313" key="3">
    <source>
        <dbReference type="Proteomes" id="UP000035740"/>
    </source>
</evidence>